<keyword evidence="11 12" id="KW-0131">Cell cycle</keyword>
<keyword evidence="10 12" id="KW-0472">Membrane</keyword>
<dbReference type="RefSeq" id="WP_098484506.1">
    <property type="nucleotide sequence ID" value="NZ_PDJI01000004.1"/>
</dbReference>
<keyword evidence="7 12" id="KW-0132">Cell division</keyword>
<evidence type="ECO:0000256" key="2">
    <source>
        <dbReference type="ARBA" id="ARBA00004651"/>
    </source>
</evidence>
<dbReference type="GO" id="GO:0005886">
    <property type="term" value="C:plasma membrane"/>
    <property type="evidence" value="ECO:0007669"/>
    <property type="project" value="UniProtKB-SubCell"/>
</dbReference>
<feature type="transmembrane region" description="Helical" evidence="13">
    <location>
        <begin position="223"/>
        <end position="256"/>
    </location>
</feature>
<feature type="transmembrane region" description="Helical" evidence="13">
    <location>
        <begin position="180"/>
        <end position="203"/>
    </location>
</feature>
<comment type="similarity">
    <text evidence="3 12">Belongs to the ABC-4 integral membrane protein family. FtsX subfamily.</text>
</comment>
<dbReference type="Proteomes" id="UP000222106">
    <property type="component" value="Unassembled WGS sequence"/>
</dbReference>
<evidence type="ECO:0000313" key="17">
    <source>
        <dbReference type="Proteomes" id="UP000222106"/>
    </source>
</evidence>
<gene>
    <name evidence="16" type="ORF">ATJ97_3155</name>
</gene>
<evidence type="ECO:0000256" key="7">
    <source>
        <dbReference type="ARBA" id="ARBA00022618"/>
    </source>
</evidence>
<dbReference type="OrthoDB" id="9812531at2"/>
<feature type="transmembrane region" description="Helical" evidence="13">
    <location>
        <begin position="21"/>
        <end position="43"/>
    </location>
</feature>
<sequence>MRLRFVLSQTFQGLSRNLAMTVSVILVTFVSLTFVGAAALLQIQVGNLKNDWYDKVEVSAFMCPASSATPACAGGEATQEQIDAIGDLLASESMTPYVDEVYLESKEDAFEAFQEQMADTVWAQSLTVEQMQVSYRVKLVDPEQYQIVADELEGRPGVEVVVDQREQLEPLFLVLNRTTLLSVGLGGVMIVTAVLLITTTIRLSAMSRRRETGIMRLVGASNLFIQLPFMLEGAIAALIGAALSVGGLLLGVRYLVEDWLASSTPWVQFVDTGDVLTVAPFLVLAAILLAGISSIVTLGRYTKV</sequence>
<keyword evidence="17" id="KW-1185">Reference proteome</keyword>
<organism evidence="16 17">
    <name type="scientific">Georgenia soli</name>
    <dbReference type="NCBI Taxonomy" id="638953"/>
    <lineage>
        <taxon>Bacteria</taxon>
        <taxon>Bacillati</taxon>
        <taxon>Actinomycetota</taxon>
        <taxon>Actinomycetes</taxon>
        <taxon>Micrococcales</taxon>
        <taxon>Bogoriellaceae</taxon>
        <taxon>Georgenia</taxon>
    </lineage>
</organism>
<protein>
    <recommendedName>
        <fullName evidence="5 12">Cell division protein FtsX</fullName>
    </recommendedName>
</protein>
<dbReference type="InterPro" id="IPR047929">
    <property type="entry name" value="FtsX_actino"/>
</dbReference>
<keyword evidence="6 12" id="KW-1003">Cell membrane</keyword>
<evidence type="ECO:0000256" key="9">
    <source>
        <dbReference type="ARBA" id="ARBA00022989"/>
    </source>
</evidence>
<dbReference type="PANTHER" id="PTHR47755">
    <property type="entry name" value="CELL DIVISION PROTEIN FTSX"/>
    <property type="match status" value="1"/>
</dbReference>
<dbReference type="PANTHER" id="PTHR47755:SF1">
    <property type="entry name" value="CELL DIVISION PROTEIN FTSX"/>
    <property type="match status" value="1"/>
</dbReference>
<evidence type="ECO:0000256" key="8">
    <source>
        <dbReference type="ARBA" id="ARBA00022692"/>
    </source>
</evidence>
<evidence type="ECO:0000259" key="15">
    <source>
        <dbReference type="Pfam" id="PF18075"/>
    </source>
</evidence>
<dbReference type="AlphaFoldDB" id="A0A2A9EPB1"/>
<feature type="domain" description="FtsX extracellular" evidence="15">
    <location>
        <begin position="56"/>
        <end position="161"/>
    </location>
</feature>
<evidence type="ECO:0000256" key="13">
    <source>
        <dbReference type="SAM" id="Phobius"/>
    </source>
</evidence>
<dbReference type="GO" id="GO:0051301">
    <property type="term" value="P:cell division"/>
    <property type="evidence" value="ECO:0007669"/>
    <property type="project" value="UniProtKB-KW"/>
</dbReference>
<evidence type="ECO:0000256" key="3">
    <source>
        <dbReference type="ARBA" id="ARBA00007379"/>
    </source>
</evidence>
<comment type="subunit">
    <text evidence="4">Forms a membrane-associated complex with FtsE.</text>
</comment>
<feature type="transmembrane region" description="Helical" evidence="13">
    <location>
        <begin position="276"/>
        <end position="298"/>
    </location>
</feature>
<comment type="function">
    <text evidence="1">Part of the ABC transporter FtsEX involved in cellular division.</text>
</comment>
<feature type="domain" description="ABC3 transporter permease C-terminal" evidence="14">
    <location>
        <begin position="186"/>
        <end position="295"/>
    </location>
</feature>
<comment type="caution">
    <text evidence="16">The sequence shown here is derived from an EMBL/GenBank/DDBJ whole genome shotgun (WGS) entry which is preliminary data.</text>
</comment>
<dbReference type="InterPro" id="IPR003838">
    <property type="entry name" value="ABC3_permease_C"/>
</dbReference>
<dbReference type="PIRSF" id="PIRSF003097">
    <property type="entry name" value="FtsX"/>
    <property type="match status" value="1"/>
</dbReference>
<dbReference type="InterPro" id="IPR040690">
    <property type="entry name" value="FtsX_ECD"/>
</dbReference>
<evidence type="ECO:0000256" key="11">
    <source>
        <dbReference type="ARBA" id="ARBA00023306"/>
    </source>
</evidence>
<name>A0A2A9EPB1_9MICO</name>
<accession>A0A2A9EPB1</accession>
<evidence type="ECO:0000259" key="14">
    <source>
        <dbReference type="Pfam" id="PF02687"/>
    </source>
</evidence>
<dbReference type="NCBIfam" id="NF038346">
    <property type="entry name" value="FtsX_actino"/>
    <property type="match status" value="1"/>
</dbReference>
<evidence type="ECO:0000256" key="6">
    <source>
        <dbReference type="ARBA" id="ARBA00022475"/>
    </source>
</evidence>
<evidence type="ECO:0000256" key="1">
    <source>
        <dbReference type="ARBA" id="ARBA00003552"/>
    </source>
</evidence>
<dbReference type="Gene3D" id="3.30.70.3040">
    <property type="match status" value="1"/>
</dbReference>
<evidence type="ECO:0000256" key="4">
    <source>
        <dbReference type="ARBA" id="ARBA00011160"/>
    </source>
</evidence>
<keyword evidence="9 13" id="KW-1133">Transmembrane helix</keyword>
<dbReference type="Pfam" id="PF18075">
    <property type="entry name" value="FtsX_ECD"/>
    <property type="match status" value="1"/>
</dbReference>
<evidence type="ECO:0000313" key="16">
    <source>
        <dbReference type="EMBL" id="PFG40623.1"/>
    </source>
</evidence>
<dbReference type="EMBL" id="PDJI01000004">
    <property type="protein sequence ID" value="PFG40623.1"/>
    <property type="molecule type" value="Genomic_DNA"/>
</dbReference>
<dbReference type="Pfam" id="PF02687">
    <property type="entry name" value="FtsX"/>
    <property type="match status" value="1"/>
</dbReference>
<comment type="subcellular location">
    <subcellularLocation>
        <location evidence="2">Cell membrane</location>
        <topology evidence="2">Multi-pass membrane protein</topology>
    </subcellularLocation>
</comment>
<evidence type="ECO:0000256" key="5">
    <source>
        <dbReference type="ARBA" id="ARBA00021907"/>
    </source>
</evidence>
<dbReference type="InterPro" id="IPR004513">
    <property type="entry name" value="FtsX"/>
</dbReference>
<evidence type="ECO:0000256" key="12">
    <source>
        <dbReference type="PIRNR" id="PIRNR003097"/>
    </source>
</evidence>
<proteinExistence type="inferred from homology"/>
<evidence type="ECO:0000256" key="10">
    <source>
        <dbReference type="ARBA" id="ARBA00023136"/>
    </source>
</evidence>
<reference evidence="16 17" key="1">
    <citation type="submission" date="2017-10" db="EMBL/GenBank/DDBJ databases">
        <title>Sequencing the genomes of 1000 actinobacteria strains.</title>
        <authorList>
            <person name="Klenk H.-P."/>
        </authorList>
    </citation>
    <scope>NUCLEOTIDE SEQUENCE [LARGE SCALE GENOMIC DNA]</scope>
    <source>
        <strain evidence="16 17">DSM 21838</strain>
    </source>
</reference>
<keyword evidence="8 13" id="KW-0812">Transmembrane</keyword>